<evidence type="ECO:0000313" key="1">
    <source>
        <dbReference type="EMBL" id="RXW25088.1"/>
    </source>
</evidence>
<comment type="caution">
    <text evidence="1">The sequence shown here is derived from an EMBL/GenBank/DDBJ whole genome shotgun (WGS) entry which is preliminary data.</text>
</comment>
<reference evidence="1 2" key="1">
    <citation type="submission" date="2019-01" db="EMBL/GenBank/DDBJ databases">
        <title>Draft genome sequence of Psathyrella aberdarensis IHI B618.</title>
        <authorList>
            <person name="Buettner E."/>
            <person name="Kellner H."/>
        </authorList>
    </citation>
    <scope>NUCLEOTIDE SEQUENCE [LARGE SCALE GENOMIC DNA]</scope>
    <source>
        <strain evidence="1 2">IHI B618</strain>
    </source>
</reference>
<accession>A0A4V1Q5C3</accession>
<keyword evidence="2" id="KW-1185">Reference proteome</keyword>
<organism evidence="1 2">
    <name type="scientific">Candolleomyces aberdarensis</name>
    <dbReference type="NCBI Taxonomy" id="2316362"/>
    <lineage>
        <taxon>Eukaryota</taxon>
        <taxon>Fungi</taxon>
        <taxon>Dikarya</taxon>
        <taxon>Basidiomycota</taxon>
        <taxon>Agaricomycotina</taxon>
        <taxon>Agaricomycetes</taxon>
        <taxon>Agaricomycetidae</taxon>
        <taxon>Agaricales</taxon>
        <taxon>Agaricineae</taxon>
        <taxon>Psathyrellaceae</taxon>
        <taxon>Candolleomyces</taxon>
    </lineage>
</organism>
<proteinExistence type="predicted"/>
<name>A0A4V1Q5C3_9AGAR</name>
<dbReference type="OrthoDB" id="2995899at2759"/>
<dbReference type="AlphaFoldDB" id="A0A4V1Q5C3"/>
<gene>
    <name evidence="1" type="ORF">EST38_g754</name>
</gene>
<dbReference type="Proteomes" id="UP000290288">
    <property type="component" value="Unassembled WGS sequence"/>
</dbReference>
<sequence length="121" mass="13913">MKAQLDKRVVRYETILKTIDQPSRFIDPCLLQYMTLIITEMRQTFSEMSINITTLRRQVTLVEVITVIDPFGNPQTVLKVDAMDCVAIARLIVQRHSYNPVFQSILEGSVHAGEFELKLDD</sequence>
<protein>
    <submittedName>
        <fullName evidence="1">Uncharacterized protein</fullName>
    </submittedName>
</protein>
<dbReference type="EMBL" id="SDEE01000009">
    <property type="protein sequence ID" value="RXW25088.1"/>
    <property type="molecule type" value="Genomic_DNA"/>
</dbReference>
<evidence type="ECO:0000313" key="2">
    <source>
        <dbReference type="Proteomes" id="UP000290288"/>
    </source>
</evidence>